<feature type="compositionally biased region" description="Low complexity" evidence="1">
    <location>
        <begin position="11"/>
        <end position="35"/>
    </location>
</feature>
<dbReference type="RefSeq" id="XP_009017349.1">
    <property type="nucleotide sequence ID" value="XM_009019101.1"/>
</dbReference>
<gene>
    <name evidence="3" type="primary">20204020</name>
    <name evidence="2" type="ORF">HELRODRAFT_172442</name>
</gene>
<reference evidence="2 4" key="2">
    <citation type="journal article" date="2013" name="Nature">
        <title>Insights into bilaterian evolution from three spiralian genomes.</title>
        <authorList>
            <person name="Simakov O."/>
            <person name="Marletaz F."/>
            <person name="Cho S.J."/>
            <person name="Edsinger-Gonzales E."/>
            <person name="Havlak P."/>
            <person name="Hellsten U."/>
            <person name="Kuo D.H."/>
            <person name="Larsson T."/>
            <person name="Lv J."/>
            <person name="Arendt D."/>
            <person name="Savage R."/>
            <person name="Osoegawa K."/>
            <person name="de Jong P."/>
            <person name="Grimwood J."/>
            <person name="Chapman J.A."/>
            <person name="Shapiro H."/>
            <person name="Aerts A."/>
            <person name="Otillar R.P."/>
            <person name="Terry A.Y."/>
            <person name="Boore J.L."/>
            <person name="Grigoriev I.V."/>
            <person name="Lindberg D.R."/>
            <person name="Seaver E.C."/>
            <person name="Weisblat D.A."/>
            <person name="Putnam N.H."/>
            <person name="Rokhsar D.S."/>
        </authorList>
    </citation>
    <scope>NUCLEOTIDE SEQUENCE</scope>
</reference>
<feature type="compositionally biased region" description="Polar residues" evidence="1">
    <location>
        <begin position="179"/>
        <end position="196"/>
    </location>
</feature>
<dbReference type="HOGENOM" id="CLU_804811_0_0_1"/>
<evidence type="ECO:0000256" key="1">
    <source>
        <dbReference type="SAM" id="MobiDB-lite"/>
    </source>
</evidence>
<dbReference type="GeneID" id="20204020"/>
<feature type="region of interest" description="Disordered" evidence="1">
    <location>
        <begin position="1"/>
        <end position="345"/>
    </location>
</feature>
<reference evidence="3" key="3">
    <citation type="submission" date="2015-06" db="UniProtKB">
        <authorList>
            <consortium name="EnsemblMetazoa"/>
        </authorList>
    </citation>
    <scope>IDENTIFICATION</scope>
</reference>
<reference evidence="4" key="1">
    <citation type="submission" date="2012-12" db="EMBL/GenBank/DDBJ databases">
        <authorList>
            <person name="Hellsten U."/>
            <person name="Grimwood J."/>
            <person name="Chapman J.A."/>
            <person name="Shapiro H."/>
            <person name="Aerts A."/>
            <person name="Otillar R.P."/>
            <person name="Terry A.Y."/>
            <person name="Boore J.L."/>
            <person name="Simakov O."/>
            <person name="Marletaz F."/>
            <person name="Cho S.-J."/>
            <person name="Edsinger-Gonzales E."/>
            <person name="Havlak P."/>
            <person name="Kuo D.-H."/>
            <person name="Larsson T."/>
            <person name="Lv J."/>
            <person name="Arendt D."/>
            <person name="Savage R."/>
            <person name="Osoegawa K."/>
            <person name="de Jong P."/>
            <person name="Lindberg D.R."/>
            <person name="Seaver E.C."/>
            <person name="Weisblat D.A."/>
            <person name="Putnam N.H."/>
            <person name="Grigoriev I.V."/>
            <person name="Rokhsar D.S."/>
        </authorList>
    </citation>
    <scope>NUCLEOTIDE SEQUENCE</scope>
</reference>
<proteinExistence type="predicted"/>
<evidence type="ECO:0000313" key="2">
    <source>
        <dbReference type="EMBL" id="ESO04770.1"/>
    </source>
</evidence>
<name>T1F5C1_HELRO</name>
<keyword evidence="4" id="KW-1185">Reference proteome</keyword>
<dbReference type="EMBL" id="AMQM01004216">
    <property type="status" value="NOT_ANNOTATED_CDS"/>
    <property type="molecule type" value="Genomic_DNA"/>
</dbReference>
<dbReference type="CTD" id="20204020"/>
<dbReference type="AlphaFoldDB" id="T1F5C1"/>
<dbReference type="EMBL" id="KB096457">
    <property type="protein sequence ID" value="ESO04770.1"/>
    <property type="molecule type" value="Genomic_DNA"/>
</dbReference>
<dbReference type="Proteomes" id="UP000015101">
    <property type="component" value="Unassembled WGS sequence"/>
</dbReference>
<accession>T1F5C1</accession>
<dbReference type="EnsemblMetazoa" id="HelroT172442">
    <property type="protein sequence ID" value="HelroP172442"/>
    <property type="gene ID" value="HelroG172442"/>
</dbReference>
<organism evidence="3 4">
    <name type="scientific">Helobdella robusta</name>
    <name type="common">Californian leech</name>
    <dbReference type="NCBI Taxonomy" id="6412"/>
    <lineage>
        <taxon>Eukaryota</taxon>
        <taxon>Metazoa</taxon>
        <taxon>Spiralia</taxon>
        <taxon>Lophotrochozoa</taxon>
        <taxon>Annelida</taxon>
        <taxon>Clitellata</taxon>
        <taxon>Hirudinea</taxon>
        <taxon>Rhynchobdellida</taxon>
        <taxon>Glossiphoniidae</taxon>
        <taxon>Helobdella</taxon>
    </lineage>
</organism>
<feature type="compositionally biased region" description="Basic and acidic residues" evidence="1">
    <location>
        <begin position="59"/>
        <end position="73"/>
    </location>
</feature>
<evidence type="ECO:0000313" key="3">
    <source>
        <dbReference type="EnsemblMetazoa" id="HelroP172442"/>
    </source>
</evidence>
<evidence type="ECO:0000313" key="4">
    <source>
        <dbReference type="Proteomes" id="UP000015101"/>
    </source>
</evidence>
<feature type="compositionally biased region" description="Polar residues" evidence="1">
    <location>
        <begin position="40"/>
        <end position="58"/>
    </location>
</feature>
<dbReference type="InParanoid" id="T1F5C1"/>
<sequence>MSVKPKPTKEVANGVATPTTGANNGTTTSISSTTRVADHVQSSKQQTNPSSSAANSQRSLKDPRSGIREERGRASGAALSEPPQHFNQSPNTSGSNRRSRGRNREDVDNDANNQSSSARNDDVDEINSAGDHHHHHRGSNRSLGTEERDSKRRKLDASAPVSNKDSFTHSDARERTRKSPQSSNEDIMNSGGNRPRSNQRESEWRRDKNEARERMDRKRHSGIEDSDRDMMDNRDVKRYKSDAGDLIKADKSSMGDEKKKDGRSKRDDGIERFQRVKEDDGTTKDIKESKAMFAMDDINIKERSKDTSLRSRKGASKDASDKEKRLSSEKKHPLPAKRSSNSQRI</sequence>
<dbReference type="KEGG" id="hro:HELRODRAFT_172442"/>
<protein>
    <submittedName>
        <fullName evidence="2 3">Uncharacterized protein</fullName>
    </submittedName>
</protein>
<feature type="compositionally biased region" description="Basic and acidic residues" evidence="1">
    <location>
        <begin position="198"/>
        <end position="290"/>
    </location>
</feature>
<feature type="compositionally biased region" description="Basic and acidic residues" evidence="1">
    <location>
        <begin position="298"/>
        <end position="332"/>
    </location>
</feature>